<dbReference type="EMBL" id="BPLR01003761">
    <property type="protein sequence ID" value="GIX88376.1"/>
    <property type="molecule type" value="Genomic_DNA"/>
</dbReference>
<organism evidence="2 3">
    <name type="scientific">Caerostris extrusa</name>
    <name type="common">Bark spider</name>
    <name type="synonym">Caerostris bankana</name>
    <dbReference type="NCBI Taxonomy" id="172846"/>
    <lineage>
        <taxon>Eukaryota</taxon>
        <taxon>Metazoa</taxon>
        <taxon>Ecdysozoa</taxon>
        <taxon>Arthropoda</taxon>
        <taxon>Chelicerata</taxon>
        <taxon>Arachnida</taxon>
        <taxon>Araneae</taxon>
        <taxon>Araneomorphae</taxon>
        <taxon>Entelegynae</taxon>
        <taxon>Araneoidea</taxon>
        <taxon>Araneidae</taxon>
        <taxon>Caerostris</taxon>
    </lineage>
</organism>
<gene>
    <name evidence="2" type="ORF">CEXT_93211</name>
</gene>
<sequence>MEETASSSSVTAANLYSGCALRWKPAQNHGMDGTLIRRTHKSRKPTPAVEVERNSGVSDVLKTECKTVLSFHLFSPNVSGRKVFIFFNLESLGRKMNK</sequence>
<accession>A0AAV4NXS8</accession>
<protein>
    <submittedName>
        <fullName evidence="2">Uncharacterized protein</fullName>
    </submittedName>
</protein>
<dbReference type="Proteomes" id="UP001054945">
    <property type="component" value="Unassembled WGS sequence"/>
</dbReference>
<comment type="caution">
    <text evidence="2">The sequence shown here is derived from an EMBL/GenBank/DDBJ whole genome shotgun (WGS) entry which is preliminary data.</text>
</comment>
<reference evidence="2 3" key="1">
    <citation type="submission" date="2021-06" db="EMBL/GenBank/DDBJ databases">
        <title>Caerostris extrusa draft genome.</title>
        <authorList>
            <person name="Kono N."/>
            <person name="Arakawa K."/>
        </authorList>
    </citation>
    <scope>NUCLEOTIDE SEQUENCE [LARGE SCALE GENOMIC DNA]</scope>
</reference>
<proteinExistence type="predicted"/>
<name>A0AAV4NXS8_CAEEX</name>
<evidence type="ECO:0000256" key="1">
    <source>
        <dbReference type="SAM" id="MobiDB-lite"/>
    </source>
</evidence>
<evidence type="ECO:0000313" key="2">
    <source>
        <dbReference type="EMBL" id="GIX88376.1"/>
    </source>
</evidence>
<evidence type="ECO:0000313" key="3">
    <source>
        <dbReference type="Proteomes" id="UP001054945"/>
    </source>
</evidence>
<keyword evidence="3" id="KW-1185">Reference proteome</keyword>
<feature type="region of interest" description="Disordered" evidence="1">
    <location>
        <begin position="30"/>
        <end position="51"/>
    </location>
</feature>
<dbReference type="AlphaFoldDB" id="A0AAV4NXS8"/>